<dbReference type="Proteomes" id="UP001383192">
    <property type="component" value="Unassembled WGS sequence"/>
</dbReference>
<name>A0AAW0C0B6_9AGAR</name>
<reference evidence="1 2" key="1">
    <citation type="submission" date="2024-01" db="EMBL/GenBank/DDBJ databases">
        <title>A draft genome for a cacao thread blight-causing isolate of Paramarasmius palmivorus.</title>
        <authorList>
            <person name="Baruah I.K."/>
            <person name="Bukari Y."/>
            <person name="Amoako-Attah I."/>
            <person name="Meinhardt L.W."/>
            <person name="Bailey B.A."/>
            <person name="Cohen S.P."/>
        </authorList>
    </citation>
    <scope>NUCLEOTIDE SEQUENCE [LARGE SCALE GENOMIC DNA]</scope>
    <source>
        <strain evidence="1 2">GH-12</strain>
    </source>
</reference>
<dbReference type="AlphaFoldDB" id="A0AAW0C0B6"/>
<comment type="caution">
    <text evidence="1">The sequence shown here is derived from an EMBL/GenBank/DDBJ whole genome shotgun (WGS) entry which is preliminary data.</text>
</comment>
<protein>
    <submittedName>
        <fullName evidence="1">Uncharacterized protein</fullName>
    </submittedName>
</protein>
<gene>
    <name evidence="1" type="ORF">VNI00_013825</name>
</gene>
<evidence type="ECO:0000313" key="2">
    <source>
        <dbReference type="Proteomes" id="UP001383192"/>
    </source>
</evidence>
<dbReference type="EMBL" id="JAYKXP010000072">
    <property type="protein sequence ID" value="KAK7031035.1"/>
    <property type="molecule type" value="Genomic_DNA"/>
</dbReference>
<proteinExistence type="predicted"/>
<keyword evidence="2" id="KW-1185">Reference proteome</keyword>
<sequence>MSSLTDLILTDNLHPPHNFDDMFDDVDIDIDPPYQLFSSNFFQALSDNALCPFLKNVTLDQCTIDHLDDVVAFALARTTIRSLNVSFQSMDPSFRFSDEQVHVNKRNLLKERGINAEWHSGWDVGRRPVVMDNSLSSAGLPLLFNGVY</sequence>
<accession>A0AAW0C0B6</accession>
<organism evidence="1 2">
    <name type="scientific">Paramarasmius palmivorus</name>
    <dbReference type="NCBI Taxonomy" id="297713"/>
    <lineage>
        <taxon>Eukaryota</taxon>
        <taxon>Fungi</taxon>
        <taxon>Dikarya</taxon>
        <taxon>Basidiomycota</taxon>
        <taxon>Agaricomycotina</taxon>
        <taxon>Agaricomycetes</taxon>
        <taxon>Agaricomycetidae</taxon>
        <taxon>Agaricales</taxon>
        <taxon>Marasmiineae</taxon>
        <taxon>Marasmiaceae</taxon>
        <taxon>Paramarasmius</taxon>
    </lineage>
</organism>
<evidence type="ECO:0000313" key="1">
    <source>
        <dbReference type="EMBL" id="KAK7031035.1"/>
    </source>
</evidence>